<feature type="coiled-coil region" evidence="3">
    <location>
        <begin position="99"/>
        <end position="126"/>
    </location>
</feature>
<dbReference type="eggNOG" id="ENOG502QR9N">
    <property type="taxonomic scope" value="Eukaryota"/>
</dbReference>
<dbReference type="SUPFAM" id="SSF47370">
    <property type="entry name" value="Bromodomain"/>
    <property type="match status" value="1"/>
</dbReference>
<feature type="compositionally biased region" description="Low complexity" evidence="4">
    <location>
        <begin position="563"/>
        <end position="575"/>
    </location>
</feature>
<gene>
    <name evidence="8" type="primary">LOC104597551</name>
</gene>
<dbReference type="CDD" id="cd00167">
    <property type="entry name" value="SANT"/>
    <property type="match status" value="1"/>
</dbReference>
<feature type="region of interest" description="Disordered" evidence="4">
    <location>
        <begin position="129"/>
        <end position="325"/>
    </location>
</feature>
<evidence type="ECO:0000256" key="1">
    <source>
        <dbReference type="ARBA" id="ARBA00023117"/>
    </source>
</evidence>
<keyword evidence="7" id="KW-1185">Reference proteome</keyword>
<feature type="domain" description="HTH myb-type" evidence="6">
    <location>
        <begin position="16"/>
        <end position="66"/>
    </location>
</feature>
<keyword evidence="3" id="KW-0175">Coiled coil</keyword>
<evidence type="ECO:0000259" key="5">
    <source>
        <dbReference type="PROSITE" id="PS50014"/>
    </source>
</evidence>
<dbReference type="InParanoid" id="A0A1U7ZYQ5"/>
<dbReference type="RefSeq" id="XP_010257462.1">
    <property type="nucleotide sequence ID" value="XM_010259160.2"/>
</dbReference>
<evidence type="ECO:0000313" key="8">
    <source>
        <dbReference type="RefSeq" id="XP_010257462.1"/>
    </source>
</evidence>
<protein>
    <submittedName>
        <fullName evidence="8">Uncharacterized protein LOC104597551</fullName>
    </submittedName>
</protein>
<dbReference type="Gene3D" id="1.10.10.60">
    <property type="entry name" value="Homeodomain-like"/>
    <property type="match status" value="1"/>
</dbReference>
<feature type="compositionally biased region" description="Polar residues" evidence="4">
    <location>
        <begin position="549"/>
        <end position="562"/>
    </location>
</feature>
<feature type="compositionally biased region" description="Basic and acidic residues" evidence="4">
    <location>
        <begin position="645"/>
        <end position="659"/>
    </location>
</feature>
<dbReference type="PANTHER" id="PTHR37888:SF11">
    <property type="entry name" value="DNA-BINDING BROMODOMAIN-CONTAINING PROTEIN"/>
    <property type="match status" value="1"/>
</dbReference>
<evidence type="ECO:0000259" key="6">
    <source>
        <dbReference type="PROSITE" id="PS51294"/>
    </source>
</evidence>
<dbReference type="SMART" id="SM00297">
    <property type="entry name" value="BROMO"/>
    <property type="match status" value="1"/>
</dbReference>
<dbReference type="GeneID" id="104597551"/>
<dbReference type="OrthoDB" id="1742084at2759"/>
<feature type="compositionally biased region" description="Basic residues" evidence="4">
    <location>
        <begin position="676"/>
        <end position="689"/>
    </location>
</feature>
<name>A0A1U7ZYQ5_NELNU</name>
<feature type="region of interest" description="Disordered" evidence="4">
    <location>
        <begin position="65"/>
        <end position="84"/>
    </location>
</feature>
<keyword evidence="1 2" id="KW-0103">Bromodomain</keyword>
<feature type="compositionally biased region" description="Basic and acidic residues" evidence="4">
    <location>
        <begin position="198"/>
        <end position="215"/>
    </location>
</feature>
<dbReference type="PROSITE" id="PS50014">
    <property type="entry name" value="BROMODOMAIN_2"/>
    <property type="match status" value="1"/>
</dbReference>
<dbReference type="InterPro" id="IPR009057">
    <property type="entry name" value="Homeodomain-like_sf"/>
</dbReference>
<feature type="domain" description="Bromo" evidence="5">
    <location>
        <begin position="343"/>
        <end position="406"/>
    </location>
</feature>
<dbReference type="FunCoup" id="A0A1U7ZYQ5">
    <property type="interactions" value="232"/>
</dbReference>
<dbReference type="PROSITE" id="PS51294">
    <property type="entry name" value="HTH_MYB"/>
    <property type="match status" value="1"/>
</dbReference>
<dbReference type="CDD" id="cd04369">
    <property type="entry name" value="Bromodomain"/>
    <property type="match status" value="1"/>
</dbReference>
<dbReference type="OMA" id="PIPWLDQ"/>
<dbReference type="Gene3D" id="1.20.920.10">
    <property type="entry name" value="Bromodomain-like"/>
    <property type="match status" value="1"/>
</dbReference>
<feature type="compositionally biased region" description="Low complexity" evidence="4">
    <location>
        <begin position="628"/>
        <end position="639"/>
    </location>
</feature>
<dbReference type="InterPro" id="IPR001487">
    <property type="entry name" value="Bromodomain"/>
</dbReference>
<feature type="compositionally biased region" description="Basic and acidic residues" evidence="4">
    <location>
        <begin position="515"/>
        <end position="535"/>
    </location>
</feature>
<dbReference type="AlphaFoldDB" id="A0A1U7ZYQ5"/>
<feature type="region of interest" description="Disordered" evidence="4">
    <location>
        <begin position="515"/>
        <end position="723"/>
    </location>
</feature>
<evidence type="ECO:0000256" key="3">
    <source>
        <dbReference type="SAM" id="Coils"/>
    </source>
</evidence>
<dbReference type="SUPFAM" id="SSF46689">
    <property type="entry name" value="Homeodomain-like"/>
    <property type="match status" value="1"/>
</dbReference>
<dbReference type="InterPro" id="IPR036427">
    <property type="entry name" value="Bromodomain-like_sf"/>
</dbReference>
<sequence>MANNGVTETETWGTWEELLLACAVNRHGTNRWDSVAIEIQNRSSTLHLLTAQNCKQKYHDLKRRFTSKDDKTNEKEDESETNDKKDVMPWLEELRKLRVAELRREVERYDVSIVSLQLKVKRLKEEREWSLREKENSVEKPDLEKDSEKFRAKEEQKERDDEPEKSSPENVDGEPVTGEESDRENQSFNESNSTDPKGGTRDNGVEESEKKREPVETITGRPDPVSGDLKPTGEGSCNGSSDTVPKESAAPPVGKSLGSVKAREAGDSPELWESMAESKGGGDEETKENSDVQSSASLSKKNRRKAISGSSSGDEPETEEVSPAIKRISVKSEPLMSFLEIIRSHKYGSVFERRLDSQDTTKYTSLVRQHVDLELVQSRLDEGRYNSCSSKFFRDLLLLFNNAIVFFAKYSPESVAAIALRELVTKEMANRNTKKPDTSADEPPQLPPVPLPTKLSSEPTDSLFAKPKSIGPIIACRKRSSISAKASTAAIDRKGDLKPSTIGATATAVIDEKPLIDAKQADNVADEKKRMRDRLTTSGTRSLRAGNKSRATTTTSKILNANSSQSPERSSSPPSGKGGVAPEDSPEPKVEKKNNNTTAVAKKRSAANFLNRMKRNSSSNGTLLETLKSSVNGSNNNKGVAGGVEQKKNSGKSDGRKDQSPQQRSGGKHAREQRNPAKRSVGRPPKKAMRQTSLPPPVPSKRVRETVETEAMTSRQATKRKRR</sequence>
<feature type="compositionally biased region" description="Polar residues" evidence="4">
    <location>
        <begin position="186"/>
        <end position="195"/>
    </location>
</feature>
<dbReference type="Pfam" id="PF00439">
    <property type="entry name" value="Bromodomain"/>
    <property type="match status" value="1"/>
</dbReference>
<evidence type="ECO:0000256" key="4">
    <source>
        <dbReference type="SAM" id="MobiDB-lite"/>
    </source>
</evidence>
<feature type="region of interest" description="Disordered" evidence="4">
    <location>
        <begin position="431"/>
        <end position="462"/>
    </location>
</feature>
<feature type="compositionally biased region" description="Basic and acidic residues" evidence="4">
    <location>
        <begin position="280"/>
        <end position="290"/>
    </location>
</feature>
<evidence type="ECO:0000256" key="2">
    <source>
        <dbReference type="PROSITE-ProRule" id="PRU00035"/>
    </source>
</evidence>
<accession>A0A1U7ZYQ5</accession>
<dbReference type="InterPro" id="IPR017930">
    <property type="entry name" value="Myb_dom"/>
</dbReference>
<dbReference type="KEGG" id="nnu:104597551"/>
<proteinExistence type="predicted"/>
<reference evidence="8" key="1">
    <citation type="submission" date="2025-08" db="UniProtKB">
        <authorList>
            <consortium name="RefSeq"/>
        </authorList>
    </citation>
    <scope>IDENTIFICATION</scope>
</reference>
<organism evidence="7 8">
    <name type="scientific">Nelumbo nucifera</name>
    <name type="common">Sacred lotus</name>
    <dbReference type="NCBI Taxonomy" id="4432"/>
    <lineage>
        <taxon>Eukaryota</taxon>
        <taxon>Viridiplantae</taxon>
        <taxon>Streptophyta</taxon>
        <taxon>Embryophyta</taxon>
        <taxon>Tracheophyta</taxon>
        <taxon>Spermatophyta</taxon>
        <taxon>Magnoliopsida</taxon>
        <taxon>Proteales</taxon>
        <taxon>Nelumbonaceae</taxon>
        <taxon>Nelumbo</taxon>
    </lineage>
</organism>
<feature type="compositionally biased region" description="Basic and acidic residues" evidence="4">
    <location>
        <begin position="129"/>
        <end position="167"/>
    </location>
</feature>
<evidence type="ECO:0000313" key="7">
    <source>
        <dbReference type="Proteomes" id="UP000189703"/>
    </source>
</evidence>
<dbReference type="SMART" id="SM00717">
    <property type="entry name" value="SANT"/>
    <property type="match status" value="1"/>
</dbReference>
<dbReference type="Proteomes" id="UP000189703">
    <property type="component" value="Unplaced"/>
</dbReference>
<dbReference type="InterPro" id="IPR001005">
    <property type="entry name" value="SANT/Myb"/>
</dbReference>
<dbReference type="Pfam" id="PF00249">
    <property type="entry name" value="Myb_DNA-binding"/>
    <property type="match status" value="1"/>
</dbReference>
<dbReference type="PANTHER" id="PTHR37888">
    <property type="entry name" value="DNA-BINDING BROMODOMAIN-CONTAINING PROTEIN"/>
    <property type="match status" value="1"/>
</dbReference>